<gene>
    <name evidence="1" type="ORF">NP233_g8888</name>
</gene>
<dbReference type="Gene3D" id="1.20.1280.140">
    <property type="match status" value="1"/>
</dbReference>
<dbReference type="EMBL" id="JANIEX010000750">
    <property type="protein sequence ID" value="KAJ3563518.1"/>
    <property type="molecule type" value="Genomic_DNA"/>
</dbReference>
<accession>A0AAD5VM47</accession>
<organism evidence="1 2">
    <name type="scientific">Leucocoprinus birnbaumii</name>
    <dbReference type="NCBI Taxonomy" id="56174"/>
    <lineage>
        <taxon>Eukaryota</taxon>
        <taxon>Fungi</taxon>
        <taxon>Dikarya</taxon>
        <taxon>Basidiomycota</taxon>
        <taxon>Agaricomycotina</taxon>
        <taxon>Agaricomycetes</taxon>
        <taxon>Agaricomycetidae</taxon>
        <taxon>Agaricales</taxon>
        <taxon>Agaricineae</taxon>
        <taxon>Agaricaceae</taxon>
        <taxon>Leucocoprinus</taxon>
    </lineage>
</organism>
<dbReference type="Proteomes" id="UP001213000">
    <property type="component" value="Unassembled WGS sequence"/>
</dbReference>
<evidence type="ECO:0000313" key="2">
    <source>
        <dbReference type="Proteomes" id="UP001213000"/>
    </source>
</evidence>
<evidence type="ECO:0000313" key="1">
    <source>
        <dbReference type="EMBL" id="KAJ3563518.1"/>
    </source>
</evidence>
<comment type="caution">
    <text evidence="1">The sequence shown here is derived from an EMBL/GenBank/DDBJ whole genome shotgun (WGS) entry which is preliminary data.</text>
</comment>
<name>A0AAD5VM47_9AGAR</name>
<sequence>MSAKVTVQDALSEAELLLKPRVAALVLSTSSLQAGDGVDKALQIHTDAVLVKEGKEKLLPYVINIQHPVSVADANMVLAFTKDILNSCVIVIENAIEKKELFDALPVGNITKLIAQDLKMNYEAMLTLTSALLDAAPAEAIAEGKEIKKGFEDAFMEVIGIYQ</sequence>
<reference evidence="1" key="1">
    <citation type="submission" date="2022-07" db="EMBL/GenBank/DDBJ databases">
        <title>Genome Sequence of Leucocoprinus birnbaumii.</title>
        <authorList>
            <person name="Buettner E."/>
        </authorList>
    </citation>
    <scope>NUCLEOTIDE SEQUENCE</scope>
    <source>
        <strain evidence="1">VT141</strain>
    </source>
</reference>
<keyword evidence="2" id="KW-1185">Reference proteome</keyword>
<dbReference type="AlphaFoldDB" id="A0AAD5VM47"/>
<protein>
    <submittedName>
        <fullName evidence="1">Uncharacterized protein</fullName>
    </submittedName>
</protein>
<proteinExistence type="predicted"/>